<sequence length="67" mass="7753">MSIDRAPRESYNHATRSAIQFDEEGYIGTIRGQVAVDDRDMLGLTRSVVRADRPRTWIRDEDRSTEI</sequence>
<proteinExistence type="predicted"/>
<accession>A0A1R4KK64</accession>
<organism evidence="1 2">
    <name type="scientific">Luteococcus japonicus LSP_Lj1</name>
    <dbReference type="NCBI Taxonomy" id="1255658"/>
    <lineage>
        <taxon>Bacteria</taxon>
        <taxon>Bacillati</taxon>
        <taxon>Actinomycetota</taxon>
        <taxon>Actinomycetes</taxon>
        <taxon>Propionibacteriales</taxon>
        <taxon>Propionibacteriaceae</taxon>
        <taxon>Luteococcus</taxon>
    </lineage>
</organism>
<dbReference type="RefSeq" id="WP_094765989.1">
    <property type="nucleotide sequence ID" value="NZ_FUKQ01000059.1"/>
</dbReference>
<dbReference type="EMBL" id="FUKQ01000059">
    <property type="protein sequence ID" value="SJN44567.1"/>
    <property type="molecule type" value="Genomic_DNA"/>
</dbReference>
<evidence type="ECO:0000313" key="2">
    <source>
        <dbReference type="Proteomes" id="UP000188342"/>
    </source>
</evidence>
<name>A0A1R4KK64_9ACTN</name>
<keyword evidence="2" id="KW-1185">Reference proteome</keyword>
<evidence type="ECO:0000313" key="1">
    <source>
        <dbReference type="EMBL" id="SJN44567.1"/>
    </source>
</evidence>
<dbReference type="Proteomes" id="UP000188342">
    <property type="component" value="Unassembled WGS sequence"/>
</dbReference>
<dbReference type="AlphaFoldDB" id="A0A1R4KK64"/>
<reference evidence="1 2" key="1">
    <citation type="submission" date="2017-02" db="EMBL/GenBank/DDBJ databases">
        <authorList>
            <person name="Peterson S.W."/>
        </authorList>
    </citation>
    <scope>NUCLEOTIDE SEQUENCE [LARGE SCALE GENOMIC DNA]</scope>
    <source>
        <strain evidence="1 2">LSP_Lj1</strain>
    </source>
</reference>
<gene>
    <name evidence="1" type="ORF">FM114_15210</name>
</gene>
<protein>
    <submittedName>
        <fullName evidence="1">Uncharacterized protein</fullName>
    </submittedName>
</protein>